<dbReference type="SUPFAM" id="SSF53335">
    <property type="entry name" value="S-adenosyl-L-methionine-dependent methyltransferases"/>
    <property type="match status" value="1"/>
</dbReference>
<dbReference type="GO" id="GO:0008168">
    <property type="term" value="F:methyltransferase activity"/>
    <property type="evidence" value="ECO:0007669"/>
    <property type="project" value="TreeGrafter"/>
</dbReference>
<evidence type="ECO:0008006" key="3">
    <source>
        <dbReference type="Google" id="ProtNLM"/>
    </source>
</evidence>
<dbReference type="EMBL" id="JAFEKC020000015">
    <property type="protein sequence ID" value="KAK0510663.1"/>
    <property type="molecule type" value="Genomic_DNA"/>
</dbReference>
<reference evidence="1" key="1">
    <citation type="submission" date="2023-03" db="EMBL/GenBank/DDBJ databases">
        <title>Complete genome of Cladonia borealis.</title>
        <authorList>
            <person name="Park H."/>
        </authorList>
    </citation>
    <scope>NUCLEOTIDE SEQUENCE</scope>
    <source>
        <strain evidence="1">ANT050790</strain>
    </source>
</reference>
<proteinExistence type="predicted"/>
<gene>
    <name evidence="1" type="ORF">JMJ35_007095</name>
</gene>
<evidence type="ECO:0000313" key="2">
    <source>
        <dbReference type="Proteomes" id="UP001166286"/>
    </source>
</evidence>
<accession>A0AA39QWU7</accession>
<organism evidence="1 2">
    <name type="scientific">Cladonia borealis</name>
    <dbReference type="NCBI Taxonomy" id="184061"/>
    <lineage>
        <taxon>Eukaryota</taxon>
        <taxon>Fungi</taxon>
        <taxon>Dikarya</taxon>
        <taxon>Ascomycota</taxon>
        <taxon>Pezizomycotina</taxon>
        <taxon>Lecanoromycetes</taxon>
        <taxon>OSLEUM clade</taxon>
        <taxon>Lecanoromycetidae</taxon>
        <taxon>Lecanorales</taxon>
        <taxon>Lecanorineae</taxon>
        <taxon>Cladoniaceae</taxon>
        <taxon>Cladonia</taxon>
    </lineage>
</organism>
<evidence type="ECO:0000313" key="1">
    <source>
        <dbReference type="EMBL" id="KAK0510663.1"/>
    </source>
</evidence>
<protein>
    <recommendedName>
        <fullName evidence="3">S-adenosyl-L-methionine-dependent methyltransferase</fullName>
    </recommendedName>
</protein>
<dbReference type="AlphaFoldDB" id="A0AA39QWU7"/>
<sequence length="289" mass="32512">MAEPQKYVLAKAEGEAETGRLDLQHRMWLIQHDGLLYTAPIPSAPSPRILDMGCGTGIWSIAFATQHPNSHVLGVDINPPHAKLIPANCTFAFADAEGDWPFAAEPYDFIFGRALVACIRDWPRFMKRCLQHLKPGGWLELNDARQVRIFAENACDEAESGFIKWFRVLIQEGLRKNGIGMNDTEKHAQQLRDAGFTDVRERVWKWSMSSKLESTEKEKYNPLGALMYQNMLVLIEGVMATVVGHEDLLGMSEQEALDLAGEAKRDLLENADRRGYYILVATYVGQAPH</sequence>
<dbReference type="PANTHER" id="PTHR43591">
    <property type="entry name" value="METHYLTRANSFERASE"/>
    <property type="match status" value="1"/>
</dbReference>
<name>A0AA39QWU7_9LECA</name>
<dbReference type="CDD" id="cd02440">
    <property type="entry name" value="AdoMet_MTases"/>
    <property type="match status" value="1"/>
</dbReference>
<dbReference type="Gene3D" id="3.40.50.150">
    <property type="entry name" value="Vaccinia Virus protein VP39"/>
    <property type="match status" value="1"/>
</dbReference>
<dbReference type="Proteomes" id="UP001166286">
    <property type="component" value="Unassembled WGS sequence"/>
</dbReference>
<dbReference type="InterPro" id="IPR029063">
    <property type="entry name" value="SAM-dependent_MTases_sf"/>
</dbReference>
<keyword evidence="2" id="KW-1185">Reference proteome</keyword>
<comment type="caution">
    <text evidence="1">The sequence shown here is derived from an EMBL/GenBank/DDBJ whole genome shotgun (WGS) entry which is preliminary data.</text>
</comment>
<dbReference type="PANTHER" id="PTHR43591:SF24">
    <property type="entry name" value="2-METHOXY-6-POLYPRENYL-1,4-BENZOQUINOL METHYLASE, MITOCHONDRIAL"/>
    <property type="match status" value="1"/>
</dbReference>
<dbReference type="Pfam" id="PF13489">
    <property type="entry name" value="Methyltransf_23"/>
    <property type="match status" value="1"/>
</dbReference>